<dbReference type="eggNOG" id="ENOG5032VD8">
    <property type="taxonomic scope" value="Bacteria"/>
</dbReference>
<evidence type="ECO:0000313" key="2">
    <source>
        <dbReference type="EMBL" id="KGO83129.1"/>
    </source>
</evidence>
<dbReference type="Pfam" id="PF11188">
    <property type="entry name" value="DUF2975"/>
    <property type="match status" value="1"/>
</dbReference>
<accession>A0A0A2LT58</accession>
<dbReference type="Proteomes" id="UP000030129">
    <property type="component" value="Unassembled WGS sequence"/>
</dbReference>
<dbReference type="AlphaFoldDB" id="A0A0A2LT58"/>
<evidence type="ECO:0008006" key="4">
    <source>
        <dbReference type="Google" id="ProtNLM"/>
    </source>
</evidence>
<dbReference type="InterPro" id="IPR021354">
    <property type="entry name" value="DUF2975"/>
</dbReference>
<comment type="caution">
    <text evidence="2">The sequence shown here is derived from an EMBL/GenBank/DDBJ whole genome shotgun (WGS) entry which is preliminary data.</text>
</comment>
<sequence>MKRLSVLKTIINILFALAVIPAIFGLPFILMTAIMPDRIPFSLNGDGDKFANIHGAELIIALLAVYISYVLLVYAVYLFKKVLESFKKKRFFDEAVIVSFNQMGKAIILSWIIGTLPTVYFSLLQGKASVSLGFNTSLFTLGLGFFFIVLSDIFLMAKQQKEENDLTV</sequence>
<proteinExistence type="predicted"/>
<keyword evidence="1" id="KW-1133">Transmembrane helix</keyword>
<reference evidence="2 3" key="1">
    <citation type="submission" date="2013-09" db="EMBL/GenBank/DDBJ databases">
        <authorList>
            <person name="Zeng Z."/>
            <person name="Chen C."/>
        </authorList>
    </citation>
    <scope>NUCLEOTIDE SEQUENCE [LARGE SCALE GENOMIC DNA]</scope>
    <source>
        <strain evidence="2 3">F44-8</strain>
    </source>
</reference>
<evidence type="ECO:0000256" key="1">
    <source>
        <dbReference type="SAM" id="Phobius"/>
    </source>
</evidence>
<dbReference type="STRING" id="1406840.Q763_03715"/>
<gene>
    <name evidence="2" type="ORF">Q763_03715</name>
</gene>
<evidence type="ECO:0000313" key="3">
    <source>
        <dbReference type="Proteomes" id="UP000030129"/>
    </source>
</evidence>
<feature type="transmembrane region" description="Helical" evidence="1">
    <location>
        <begin position="12"/>
        <end position="35"/>
    </location>
</feature>
<dbReference type="EMBL" id="JRLV01000004">
    <property type="protein sequence ID" value="KGO83129.1"/>
    <property type="molecule type" value="Genomic_DNA"/>
</dbReference>
<name>A0A0A2LT58_9FLAO</name>
<protein>
    <recommendedName>
        <fullName evidence="4">DUF2975 domain-containing protein</fullName>
    </recommendedName>
</protein>
<keyword evidence="3" id="KW-1185">Reference proteome</keyword>
<feature type="transmembrane region" description="Helical" evidence="1">
    <location>
        <begin position="133"/>
        <end position="155"/>
    </location>
</feature>
<organism evidence="2 3">
    <name type="scientific">Flavobacterium beibuense F44-8</name>
    <dbReference type="NCBI Taxonomy" id="1406840"/>
    <lineage>
        <taxon>Bacteria</taxon>
        <taxon>Pseudomonadati</taxon>
        <taxon>Bacteroidota</taxon>
        <taxon>Flavobacteriia</taxon>
        <taxon>Flavobacteriales</taxon>
        <taxon>Flavobacteriaceae</taxon>
        <taxon>Flavobacterium</taxon>
    </lineage>
</organism>
<feature type="transmembrane region" description="Helical" evidence="1">
    <location>
        <begin position="55"/>
        <end position="79"/>
    </location>
</feature>
<keyword evidence="1" id="KW-0472">Membrane</keyword>
<keyword evidence="1" id="KW-0812">Transmembrane</keyword>
<feature type="transmembrane region" description="Helical" evidence="1">
    <location>
        <begin position="91"/>
        <end position="113"/>
    </location>
</feature>
<dbReference type="RefSeq" id="WP_035131341.1">
    <property type="nucleotide sequence ID" value="NZ_JRLV01000004.1"/>
</dbReference>